<gene>
    <name evidence="2" type="ORF">FWK35_00027600</name>
</gene>
<protein>
    <recommendedName>
        <fullName evidence="1">Double jelly roll-like domain-containing protein</fullName>
    </recommendedName>
</protein>
<dbReference type="AlphaFoldDB" id="A0A6G0VU29"/>
<dbReference type="Pfam" id="PF21738">
    <property type="entry name" value="DJR-like_dom"/>
    <property type="match status" value="1"/>
</dbReference>
<feature type="non-terminal residue" evidence="2">
    <location>
        <position position="1"/>
    </location>
</feature>
<dbReference type="PANTHER" id="PTHR36159">
    <property type="entry name" value="PROTEIN CBG23766"/>
    <property type="match status" value="1"/>
</dbReference>
<dbReference type="EMBL" id="VUJU01011870">
    <property type="protein sequence ID" value="KAF0709656.1"/>
    <property type="molecule type" value="Genomic_DNA"/>
</dbReference>
<accession>A0A6G0VU29</accession>
<dbReference type="PANTHER" id="PTHR36159:SF1">
    <property type="entry name" value="RETROVIRUS-RELATED POL POLYPROTEIN FROM TRANSPOSON 412-LIKE PROTEIN"/>
    <property type="match status" value="1"/>
</dbReference>
<keyword evidence="3" id="KW-1185">Reference proteome</keyword>
<evidence type="ECO:0000259" key="1">
    <source>
        <dbReference type="Pfam" id="PF21738"/>
    </source>
</evidence>
<dbReference type="InterPro" id="IPR049512">
    <property type="entry name" value="DJR-like_dom"/>
</dbReference>
<sequence length="144" mass="16246">RCSNGLRPQKLANPGITTTLKGYCSYNKTNITSHHNSGWDNDIKNANKYFIESGNFNGCINLKDLSGFCEDYKRILINCNQQLILNRASLDINAVKQVINSDDTIEDLALPLAMENSNDEDKAEEINLEGRRIVDINHIFKSIK</sequence>
<name>A0A6G0VU29_APHCR</name>
<reference evidence="2 3" key="1">
    <citation type="submission" date="2019-08" db="EMBL/GenBank/DDBJ databases">
        <title>Whole genome of Aphis craccivora.</title>
        <authorList>
            <person name="Voronova N.V."/>
            <person name="Shulinski R.S."/>
            <person name="Bandarenka Y.V."/>
            <person name="Zhorov D.G."/>
            <person name="Warner D."/>
        </authorList>
    </citation>
    <scope>NUCLEOTIDE SEQUENCE [LARGE SCALE GENOMIC DNA]</scope>
    <source>
        <strain evidence="2">180601</strain>
        <tissue evidence="2">Whole Body</tissue>
    </source>
</reference>
<dbReference type="Proteomes" id="UP000478052">
    <property type="component" value="Unassembled WGS sequence"/>
</dbReference>
<dbReference type="OrthoDB" id="6602770at2759"/>
<evidence type="ECO:0000313" key="2">
    <source>
        <dbReference type="EMBL" id="KAF0709656.1"/>
    </source>
</evidence>
<evidence type="ECO:0000313" key="3">
    <source>
        <dbReference type="Proteomes" id="UP000478052"/>
    </source>
</evidence>
<proteinExistence type="predicted"/>
<feature type="domain" description="Double jelly roll-like" evidence="1">
    <location>
        <begin position="10"/>
        <end position="104"/>
    </location>
</feature>
<comment type="caution">
    <text evidence="2">The sequence shown here is derived from an EMBL/GenBank/DDBJ whole genome shotgun (WGS) entry which is preliminary data.</text>
</comment>
<organism evidence="2 3">
    <name type="scientific">Aphis craccivora</name>
    <name type="common">Cowpea aphid</name>
    <dbReference type="NCBI Taxonomy" id="307492"/>
    <lineage>
        <taxon>Eukaryota</taxon>
        <taxon>Metazoa</taxon>
        <taxon>Ecdysozoa</taxon>
        <taxon>Arthropoda</taxon>
        <taxon>Hexapoda</taxon>
        <taxon>Insecta</taxon>
        <taxon>Pterygota</taxon>
        <taxon>Neoptera</taxon>
        <taxon>Paraneoptera</taxon>
        <taxon>Hemiptera</taxon>
        <taxon>Sternorrhyncha</taxon>
        <taxon>Aphidomorpha</taxon>
        <taxon>Aphidoidea</taxon>
        <taxon>Aphididae</taxon>
        <taxon>Aphidini</taxon>
        <taxon>Aphis</taxon>
        <taxon>Aphis</taxon>
    </lineage>
</organism>